<feature type="transmembrane region" description="Helical" evidence="1">
    <location>
        <begin position="58"/>
        <end position="80"/>
    </location>
</feature>
<comment type="caution">
    <text evidence="2">The sequence shown here is derived from an EMBL/GenBank/DDBJ whole genome shotgun (WGS) entry which is preliminary data.</text>
</comment>
<keyword evidence="1" id="KW-0812">Transmembrane</keyword>
<protein>
    <submittedName>
        <fullName evidence="2">Uncharacterized protein</fullName>
    </submittedName>
</protein>
<evidence type="ECO:0000313" key="2">
    <source>
        <dbReference type="EMBL" id="GAI65318.1"/>
    </source>
</evidence>
<accession>X1QAQ7</accession>
<keyword evidence="1" id="KW-1133">Transmembrane helix</keyword>
<feature type="transmembrane region" description="Helical" evidence="1">
    <location>
        <begin position="33"/>
        <end position="52"/>
    </location>
</feature>
<sequence length="86" mass="10051">TLSGTLGAAFIGIALSSLLAWRETEWIKVKIIVQMEIAWLAIGLNFNLWIAFTYFPPIIIWLHIIIFLVFLIAFSWFYYIQEIKKT</sequence>
<dbReference type="AlphaFoldDB" id="X1QAQ7"/>
<evidence type="ECO:0000256" key="1">
    <source>
        <dbReference type="SAM" id="Phobius"/>
    </source>
</evidence>
<proteinExistence type="predicted"/>
<feature type="non-terminal residue" evidence="2">
    <location>
        <position position="1"/>
    </location>
</feature>
<reference evidence="2" key="1">
    <citation type="journal article" date="2014" name="Front. Microbiol.">
        <title>High frequency of phylogenetically diverse reductive dehalogenase-homologous genes in deep subseafloor sedimentary metagenomes.</title>
        <authorList>
            <person name="Kawai M."/>
            <person name="Futagami T."/>
            <person name="Toyoda A."/>
            <person name="Takaki Y."/>
            <person name="Nishi S."/>
            <person name="Hori S."/>
            <person name="Arai W."/>
            <person name="Tsubouchi T."/>
            <person name="Morono Y."/>
            <person name="Uchiyama I."/>
            <person name="Ito T."/>
            <person name="Fujiyama A."/>
            <person name="Inagaki F."/>
            <person name="Takami H."/>
        </authorList>
    </citation>
    <scope>NUCLEOTIDE SEQUENCE</scope>
    <source>
        <strain evidence="2">Expedition CK06-06</strain>
    </source>
</reference>
<dbReference type="EMBL" id="BARW01000495">
    <property type="protein sequence ID" value="GAI65318.1"/>
    <property type="molecule type" value="Genomic_DNA"/>
</dbReference>
<keyword evidence="1" id="KW-0472">Membrane</keyword>
<feature type="transmembrane region" description="Helical" evidence="1">
    <location>
        <begin position="6"/>
        <end position="21"/>
    </location>
</feature>
<organism evidence="2">
    <name type="scientific">marine sediment metagenome</name>
    <dbReference type="NCBI Taxonomy" id="412755"/>
    <lineage>
        <taxon>unclassified sequences</taxon>
        <taxon>metagenomes</taxon>
        <taxon>ecological metagenomes</taxon>
    </lineage>
</organism>
<name>X1QAQ7_9ZZZZ</name>
<gene>
    <name evidence="2" type="ORF">S12H4_02139</name>
</gene>